<dbReference type="CDD" id="cd01131">
    <property type="entry name" value="PilT"/>
    <property type="match status" value="1"/>
</dbReference>
<dbReference type="InterPro" id="IPR001482">
    <property type="entry name" value="T2SS/T4SS_dom"/>
</dbReference>
<feature type="domain" description="Bacterial type II secretion system protein E" evidence="2">
    <location>
        <begin position="11"/>
        <end position="308"/>
    </location>
</feature>
<evidence type="ECO:0000313" key="3">
    <source>
        <dbReference type="EMBL" id="MEK9500558.1"/>
    </source>
</evidence>
<dbReference type="InterPro" id="IPR006321">
    <property type="entry name" value="PilT/PilU"/>
</dbReference>
<protein>
    <submittedName>
        <fullName evidence="3">Type IV pilus twitching motility protein PilT</fullName>
    </submittedName>
</protein>
<comment type="caution">
    <text evidence="3">The sequence shown here is derived from an EMBL/GenBank/DDBJ whole genome shotgun (WGS) entry which is preliminary data.</text>
</comment>
<dbReference type="Gene3D" id="3.30.450.90">
    <property type="match status" value="1"/>
</dbReference>
<dbReference type="SUPFAM" id="SSF52540">
    <property type="entry name" value="P-loop containing nucleoside triphosphate hydrolases"/>
    <property type="match status" value="1"/>
</dbReference>
<dbReference type="InterPro" id="IPR027417">
    <property type="entry name" value="P-loop_NTPase"/>
</dbReference>
<dbReference type="EMBL" id="JBBHLI010000002">
    <property type="protein sequence ID" value="MEK9500558.1"/>
    <property type="molecule type" value="Genomic_DNA"/>
</dbReference>
<organism evidence="3 4">
    <name type="scientific">Gaopeijia maritima</name>
    <dbReference type="NCBI Taxonomy" id="3119007"/>
    <lineage>
        <taxon>Bacteria</taxon>
        <taxon>Pseudomonadati</taxon>
        <taxon>Gemmatimonadota</taxon>
        <taxon>Longimicrobiia</taxon>
        <taxon>Gaopeijiales</taxon>
        <taxon>Gaopeijiaceae</taxon>
        <taxon>Gaopeijia</taxon>
    </lineage>
</organism>
<accession>A0ABU9E8W7</accession>
<proteinExistence type="inferred from homology"/>
<keyword evidence="4" id="KW-1185">Reference proteome</keyword>
<dbReference type="Pfam" id="PF00437">
    <property type="entry name" value="T2SSE"/>
    <property type="match status" value="1"/>
</dbReference>
<dbReference type="PANTHER" id="PTHR30486:SF6">
    <property type="entry name" value="TYPE IV PILUS RETRACTATION ATPASE PILT"/>
    <property type="match status" value="1"/>
</dbReference>
<dbReference type="Proteomes" id="UP001484239">
    <property type="component" value="Unassembled WGS sequence"/>
</dbReference>
<dbReference type="NCBIfam" id="TIGR01420">
    <property type="entry name" value="pilT_fam"/>
    <property type="match status" value="1"/>
</dbReference>
<evidence type="ECO:0000313" key="4">
    <source>
        <dbReference type="Proteomes" id="UP001484239"/>
    </source>
</evidence>
<evidence type="ECO:0000256" key="1">
    <source>
        <dbReference type="ARBA" id="ARBA00006611"/>
    </source>
</evidence>
<dbReference type="PANTHER" id="PTHR30486">
    <property type="entry name" value="TWITCHING MOTILITY PROTEIN PILT"/>
    <property type="match status" value="1"/>
</dbReference>
<name>A0ABU9E8W7_9BACT</name>
<comment type="similarity">
    <text evidence="1">Belongs to the GSP E family.</text>
</comment>
<dbReference type="Gene3D" id="3.40.50.300">
    <property type="entry name" value="P-loop containing nucleotide triphosphate hydrolases"/>
    <property type="match status" value="1"/>
</dbReference>
<dbReference type="RefSeq" id="WP_405274670.1">
    <property type="nucleotide sequence ID" value="NZ_CP144380.1"/>
</dbReference>
<sequence>MARLDAFLKIMQEASASDLHLSTGCTPMLRINGEMQEARHRPLTGDEVRLLCYELLTDTQIERFEADGEIDCAYTLEGVARFRIHLFKKFPGMGGTFRIIPHEVPTLDDLGMPEVLKTMLHNRSGLILVTGPTNSGKSTTLAAMVDYLNERMAYHIITLEDPLEFIHPNKQCLINQRQIGEHSRSFASALRGALRADPNVILVGEMRDLETIHLALSAAELGLLVLGTLHTSSAAQTIGRVADAFPADQQPGVRLTLSEVLVGICSQLLLRRADGNGRVAAQEILVGTQACRTLIRDGKSHHVNNVIQTGKKEGMILMDQQLKNLVGDGVVTAEEAARFADDPTAILAFGKTGLRRPGMVGS</sequence>
<gene>
    <name evidence="3" type="ORF">WI372_06185</name>
</gene>
<dbReference type="InterPro" id="IPR050921">
    <property type="entry name" value="T4SS_GSP_E_ATPase"/>
</dbReference>
<reference evidence="3 4" key="1">
    <citation type="submission" date="2024-02" db="EMBL/GenBank/DDBJ databases">
        <title>A novel Gemmatimonadota bacterium.</title>
        <authorList>
            <person name="Du Z.-J."/>
            <person name="Ye Y.-Q."/>
        </authorList>
    </citation>
    <scope>NUCLEOTIDE SEQUENCE [LARGE SCALE GENOMIC DNA]</scope>
    <source>
        <strain evidence="3 4">DH-20</strain>
    </source>
</reference>
<evidence type="ECO:0000259" key="2">
    <source>
        <dbReference type="Pfam" id="PF00437"/>
    </source>
</evidence>